<name>A0A8X8AXP1_BRACI</name>
<feature type="compositionally biased region" description="Low complexity" evidence="1">
    <location>
        <begin position="194"/>
        <end position="217"/>
    </location>
</feature>
<evidence type="ECO:0000313" key="3">
    <source>
        <dbReference type="Proteomes" id="UP000886595"/>
    </source>
</evidence>
<keyword evidence="3" id="KW-1185">Reference proteome</keyword>
<protein>
    <submittedName>
        <fullName evidence="2">Uncharacterized protein</fullName>
    </submittedName>
</protein>
<dbReference type="AlphaFoldDB" id="A0A8X8AXP1"/>
<proteinExistence type="predicted"/>
<reference evidence="2 3" key="1">
    <citation type="submission" date="2020-02" db="EMBL/GenBank/DDBJ databases">
        <authorList>
            <person name="Ma Q."/>
            <person name="Huang Y."/>
            <person name="Song X."/>
            <person name="Pei D."/>
        </authorList>
    </citation>
    <scope>NUCLEOTIDE SEQUENCE [LARGE SCALE GENOMIC DNA]</scope>
    <source>
        <strain evidence="2">Sxm20200214</strain>
        <tissue evidence="2">Leaf</tissue>
    </source>
</reference>
<sequence length="264" mass="29374">MVWGVDPEFLLHGGDQEKELRDVGILESLKNYEKSGVPKGALTDFGDAFNYLRRKQRLVFRLHNPHSKSRLVSCWTLRILALEDGVCSSTSRTSSNEKSSSVSDENQLSTSFERCKTAIIYMEKLSMCTLHSYENQTYTTSENDANVNTRGCATTWNCLTGLSSSLKHSSGDLASNDVGSVTKCSVSLEKNRVSDSNSDSSRLLAPSQSPLSKPQSSNPITGELKLCSVIDFFPFRSIPSVGKQTRVKRKKDKDMRSKVKYAFM</sequence>
<dbReference type="EMBL" id="JAAMPC010000004">
    <property type="protein sequence ID" value="KAG2316584.1"/>
    <property type="molecule type" value="Genomic_DNA"/>
</dbReference>
<gene>
    <name evidence="2" type="ORF">Bca52824_019706</name>
</gene>
<dbReference type="Proteomes" id="UP000886595">
    <property type="component" value="Unassembled WGS sequence"/>
</dbReference>
<accession>A0A8X8AXP1</accession>
<comment type="caution">
    <text evidence="2">The sequence shown here is derived from an EMBL/GenBank/DDBJ whole genome shotgun (WGS) entry which is preliminary data.</text>
</comment>
<evidence type="ECO:0000256" key="1">
    <source>
        <dbReference type="SAM" id="MobiDB-lite"/>
    </source>
</evidence>
<organism evidence="2 3">
    <name type="scientific">Brassica carinata</name>
    <name type="common">Ethiopian mustard</name>
    <name type="synonym">Abyssinian cabbage</name>
    <dbReference type="NCBI Taxonomy" id="52824"/>
    <lineage>
        <taxon>Eukaryota</taxon>
        <taxon>Viridiplantae</taxon>
        <taxon>Streptophyta</taxon>
        <taxon>Embryophyta</taxon>
        <taxon>Tracheophyta</taxon>
        <taxon>Spermatophyta</taxon>
        <taxon>Magnoliopsida</taxon>
        <taxon>eudicotyledons</taxon>
        <taxon>Gunneridae</taxon>
        <taxon>Pentapetalae</taxon>
        <taxon>rosids</taxon>
        <taxon>malvids</taxon>
        <taxon>Brassicales</taxon>
        <taxon>Brassicaceae</taxon>
        <taxon>Brassiceae</taxon>
        <taxon>Brassica</taxon>
    </lineage>
</organism>
<feature type="region of interest" description="Disordered" evidence="1">
    <location>
        <begin position="190"/>
        <end position="218"/>
    </location>
</feature>
<evidence type="ECO:0000313" key="2">
    <source>
        <dbReference type="EMBL" id="KAG2316584.1"/>
    </source>
</evidence>